<dbReference type="Gene3D" id="2.60.40.10">
    <property type="entry name" value="Immunoglobulins"/>
    <property type="match status" value="1"/>
</dbReference>
<protein>
    <recommendedName>
        <fullName evidence="9">Copper radical oxidase</fullName>
    </recommendedName>
</protein>
<organism evidence="7 8">
    <name type="scientific">Cyclocybe aegerita</name>
    <name type="common">Black poplar mushroom</name>
    <name type="synonym">Agrocybe aegerita</name>
    <dbReference type="NCBI Taxonomy" id="1973307"/>
    <lineage>
        <taxon>Eukaryota</taxon>
        <taxon>Fungi</taxon>
        <taxon>Dikarya</taxon>
        <taxon>Basidiomycota</taxon>
        <taxon>Agaricomycotina</taxon>
        <taxon>Agaricomycetes</taxon>
        <taxon>Agaricomycetidae</taxon>
        <taxon>Agaricales</taxon>
        <taxon>Agaricineae</taxon>
        <taxon>Bolbitiaceae</taxon>
        <taxon>Cyclocybe</taxon>
    </lineage>
</organism>
<evidence type="ECO:0000313" key="7">
    <source>
        <dbReference type="EMBL" id="CAA7259422.1"/>
    </source>
</evidence>
<feature type="chain" id="PRO_5035923816" description="Copper radical oxidase" evidence="4">
    <location>
        <begin position="23"/>
        <end position="798"/>
    </location>
</feature>
<evidence type="ECO:0000256" key="4">
    <source>
        <dbReference type="SAM" id="SignalP"/>
    </source>
</evidence>
<evidence type="ECO:0000259" key="5">
    <source>
        <dbReference type="Pfam" id="PF07250"/>
    </source>
</evidence>
<keyword evidence="8" id="KW-1185">Reference proteome</keyword>
<gene>
    <name evidence="7" type="ORF">AAE3_LOCUS1743</name>
</gene>
<dbReference type="Pfam" id="PF09118">
    <property type="entry name" value="GO-like_E_set"/>
    <property type="match status" value="1"/>
</dbReference>
<dbReference type="OrthoDB" id="2019572at2759"/>
<dbReference type="InterPro" id="IPR014756">
    <property type="entry name" value="Ig_E-set"/>
</dbReference>
<feature type="domain" description="Galactose oxidase-like Early set" evidence="6">
    <location>
        <begin position="492"/>
        <end position="600"/>
    </location>
</feature>
<dbReference type="InterPro" id="IPR037293">
    <property type="entry name" value="Gal_Oxidase_central_sf"/>
</dbReference>
<dbReference type="PANTHER" id="PTHR32208">
    <property type="entry name" value="SECRETED PROTEIN-RELATED"/>
    <property type="match status" value="1"/>
</dbReference>
<keyword evidence="3" id="KW-0472">Membrane</keyword>
<dbReference type="SUPFAM" id="SSF50965">
    <property type="entry name" value="Galactose oxidase, central domain"/>
    <property type="match status" value="1"/>
</dbReference>
<feature type="compositionally biased region" description="Polar residues" evidence="2">
    <location>
        <begin position="758"/>
        <end position="768"/>
    </location>
</feature>
<dbReference type="AlphaFoldDB" id="A0A8S0WKA2"/>
<dbReference type="Proteomes" id="UP000467700">
    <property type="component" value="Unassembled WGS sequence"/>
</dbReference>
<evidence type="ECO:0008006" key="9">
    <source>
        <dbReference type="Google" id="ProtNLM"/>
    </source>
</evidence>
<feature type="compositionally biased region" description="Polar residues" evidence="2">
    <location>
        <begin position="610"/>
        <end position="622"/>
    </location>
</feature>
<dbReference type="EMBL" id="CACVBS010000024">
    <property type="protein sequence ID" value="CAA7259422.1"/>
    <property type="molecule type" value="Genomic_DNA"/>
</dbReference>
<keyword evidence="3" id="KW-1133">Transmembrane helix</keyword>
<reference evidence="7 8" key="1">
    <citation type="submission" date="2020-01" db="EMBL/GenBank/DDBJ databases">
        <authorList>
            <person name="Gupta K D."/>
        </authorList>
    </citation>
    <scope>NUCLEOTIDE SEQUENCE [LARGE SCALE GENOMIC DNA]</scope>
</reference>
<dbReference type="SUPFAM" id="SSF81296">
    <property type="entry name" value="E set domains"/>
    <property type="match status" value="1"/>
</dbReference>
<evidence type="ECO:0000256" key="2">
    <source>
        <dbReference type="SAM" id="MobiDB-lite"/>
    </source>
</evidence>
<dbReference type="PANTHER" id="PTHR32208:SF21">
    <property type="entry name" value="LOW QUALITY PROTEIN: ALDEHYDE OXIDASE GLOX-LIKE"/>
    <property type="match status" value="1"/>
</dbReference>
<name>A0A8S0WKA2_CYCAE</name>
<dbReference type="InterPro" id="IPR013783">
    <property type="entry name" value="Ig-like_fold"/>
</dbReference>
<evidence type="ECO:0000259" key="6">
    <source>
        <dbReference type="Pfam" id="PF09118"/>
    </source>
</evidence>
<feature type="domain" description="Glyoxal oxidase N-terminal" evidence="5">
    <location>
        <begin position="135"/>
        <end position="486"/>
    </location>
</feature>
<dbReference type="InterPro" id="IPR011043">
    <property type="entry name" value="Gal_Oxase/kelch_b-propeller"/>
</dbReference>
<proteinExistence type="predicted"/>
<evidence type="ECO:0000256" key="3">
    <source>
        <dbReference type="SAM" id="Phobius"/>
    </source>
</evidence>
<accession>A0A8S0WKA2</accession>
<comment type="caution">
    <text evidence="7">The sequence shown here is derived from an EMBL/GenBank/DDBJ whole genome shotgun (WGS) entry which is preliminary data.</text>
</comment>
<keyword evidence="3" id="KW-0812">Transmembrane</keyword>
<feature type="signal peptide" evidence="4">
    <location>
        <begin position="1"/>
        <end position="22"/>
    </location>
</feature>
<keyword evidence="1 4" id="KW-0732">Signal</keyword>
<feature type="region of interest" description="Disordered" evidence="2">
    <location>
        <begin position="610"/>
        <end position="651"/>
    </location>
</feature>
<dbReference type="InterPro" id="IPR015202">
    <property type="entry name" value="GO-like_E_set"/>
</dbReference>
<evidence type="ECO:0000256" key="1">
    <source>
        <dbReference type="ARBA" id="ARBA00022729"/>
    </source>
</evidence>
<dbReference type="Pfam" id="PF07250">
    <property type="entry name" value="Glyoxal_oxid_N"/>
    <property type="match status" value="1"/>
</dbReference>
<evidence type="ECO:0000313" key="8">
    <source>
        <dbReference type="Proteomes" id="UP000467700"/>
    </source>
</evidence>
<dbReference type="CDD" id="cd02851">
    <property type="entry name" value="E_set_GO_C"/>
    <property type="match status" value="1"/>
</dbReference>
<feature type="transmembrane region" description="Helical" evidence="3">
    <location>
        <begin position="657"/>
        <end position="681"/>
    </location>
</feature>
<feature type="region of interest" description="Disordered" evidence="2">
    <location>
        <begin position="752"/>
        <end position="798"/>
    </location>
</feature>
<sequence>MRSPRLPLRALCIASAFSTALAATGGTFEEGGNTLVSAMMMFLGNEQSVYILDKAEGNAAQVLGHPAWGSVWDIKTRRAVVMDIKTNSFCASGMHLPNGSYVTFGGNDAVGQNGVAGSQKNPDGTGAWDSYYQDFDGRRAIRIVTPCTITDTLNSGPCAWYDEPTQLSMRRERWYSAAEATGEGEVVIIGGFVRGGFVNRWVPNVDPATSDGQADPTYEYYPPRSGEPRTFDFLIKTSGLNSYAHTYLMPSGRILVQANLSTTLWDHNTNVETPLPPMPKGVVRVYPASGATTMLPLTVANKYTPTLLFCGGSDMPEADYGDYGGPYTDVWTVTASKDCQRLTPEPSDGSAVAYEQDDDLPEARTMGQFINLPNGKILVLNGGEKGLAGYSLGTRTTPNLADMPFGPSLCTDPVLTPAIYDPTAPRGSRWSNAGFGASKIPRLYHSTAVLLPDGSVFIAGSNPNPDVDLRAFYPTEYRSDIFYPSYFDAPIRPAPLGVPKTLSYGGQYFDITIPTNSYEGLANDAAEATTVYILRSGFTTHAMNMGQRSMELATSYTVNKNGTITLHVAQPPPNPNLFQPGPALLFVNIKGIPSNGTYVIVGNGRIGTQPTSAESVLPSSTRLDGVSSSSGTSGSDDTSGSTSANNDEGEKKMSTGMLIGVIVGAAAIVAVLAAIIGIIIARRRRAAARSAPSFAMEPAGLKPMAVGAGAGGWSSSAADTAVFTPLHKSENDAWDASTANLHAPYNTPYGGGYRDDVSSMNTRGSSAYDQPYDPYAQHPMPIHAETHGAPNPNMKEFR</sequence>
<feature type="compositionally biased region" description="Low complexity" evidence="2">
    <location>
        <begin position="627"/>
        <end position="643"/>
    </location>
</feature>
<dbReference type="InterPro" id="IPR009880">
    <property type="entry name" value="Glyoxal_oxidase_N"/>
</dbReference>
<dbReference type="Gene3D" id="2.130.10.80">
    <property type="entry name" value="Galactose oxidase/kelch, beta-propeller"/>
    <property type="match status" value="1"/>
</dbReference>